<comment type="subcellular location">
    <subcellularLocation>
        <location evidence="1">Membrane</location>
        <topology evidence="1">Multi-pass membrane protein</topology>
    </subcellularLocation>
</comment>
<evidence type="ECO:0000256" key="6">
    <source>
        <dbReference type="SAM" id="Phobius"/>
    </source>
</evidence>
<organism evidence="8 9">
    <name type="scientific">Clostridium oryzae</name>
    <dbReference type="NCBI Taxonomy" id="1450648"/>
    <lineage>
        <taxon>Bacteria</taxon>
        <taxon>Bacillati</taxon>
        <taxon>Bacillota</taxon>
        <taxon>Clostridia</taxon>
        <taxon>Eubacteriales</taxon>
        <taxon>Clostridiaceae</taxon>
        <taxon>Clostridium</taxon>
    </lineage>
</organism>
<feature type="domain" description="EamA" evidence="7">
    <location>
        <begin position="148"/>
        <end position="298"/>
    </location>
</feature>
<feature type="transmembrane region" description="Helical" evidence="6">
    <location>
        <begin position="228"/>
        <end position="248"/>
    </location>
</feature>
<evidence type="ECO:0000256" key="3">
    <source>
        <dbReference type="ARBA" id="ARBA00022692"/>
    </source>
</evidence>
<keyword evidence="4 6" id="KW-1133">Transmembrane helix</keyword>
<dbReference type="InterPro" id="IPR050638">
    <property type="entry name" value="AA-Vitamin_Transporters"/>
</dbReference>
<dbReference type="OrthoDB" id="9813604at2"/>
<dbReference type="InterPro" id="IPR000620">
    <property type="entry name" value="EamA_dom"/>
</dbReference>
<accession>A0A1V4IQN2</accession>
<dbReference type="STRING" id="1450648.CLORY_19280"/>
<feature type="transmembrane region" description="Helical" evidence="6">
    <location>
        <begin position="32"/>
        <end position="54"/>
    </location>
</feature>
<feature type="transmembrane region" description="Helical" evidence="6">
    <location>
        <begin position="260"/>
        <end position="278"/>
    </location>
</feature>
<feature type="domain" description="EamA" evidence="7">
    <location>
        <begin position="3"/>
        <end position="138"/>
    </location>
</feature>
<feature type="transmembrane region" description="Helical" evidence="6">
    <location>
        <begin position="284"/>
        <end position="302"/>
    </location>
</feature>
<protein>
    <submittedName>
        <fullName evidence="8">EamA-like transporter family protein</fullName>
    </submittedName>
</protein>
<dbReference type="EMBL" id="MZGV01000017">
    <property type="protein sequence ID" value="OPJ62105.1"/>
    <property type="molecule type" value="Genomic_DNA"/>
</dbReference>
<reference evidence="8 9" key="1">
    <citation type="submission" date="2017-03" db="EMBL/GenBank/DDBJ databases">
        <title>Genome sequence of Clostridium oryzae DSM 28571.</title>
        <authorList>
            <person name="Poehlein A."/>
            <person name="Daniel R."/>
        </authorList>
    </citation>
    <scope>NUCLEOTIDE SEQUENCE [LARGE SCALE GENOMIC DNA]</scope>
    <source>
        <strain evidence="8 9">DSM 28571</strain>
    </source>
</reference>
<evidence type="ECO:0000256" key="5">
    <source>
        <dbReference type="ARBA" id="ARBA00023136"/>
    </source>
</evidence>
<dbReference type="PANTHER" id="PTHR32322:SF2">
    <property type="entry name" value="EAMA DOMAIN-CONTAINING PROTEIN"/>
    <property type="match status" value="1"/>
</dbReference>
<evidence type="ECO:0000259" key="7">
    <source>
        <dbReference type="Pfam" id="PF00892"/>
    </source>
</evidence>
<sequence length="321" mass="34972">MKRGYVYIILTTIIFSTMEIALKLVAGDFNPIQLTFTRFFVGGIFLIPFALNALHKKKASVSTNDLCYFAFLGFLGVFVSMGLYQLAVQNTKASVVAVLFSSNPIFVTILAFILLKEAIHKNNIFALILEIVGTIIIIDPLNTKLSVLGVTLTIAATLTFALYGVSGKKKCTKYGGVVVTCFGFIFGSVEMLAFIGLSHITAISTWISSNGLAIFSDIPLFSGYSLKTLPIIAYICIINTGVGFACYFKAMEETSAQTTSLVFFFKPILAPILALMLLQEAIPVNMFIGILFILAGSFSSIFPELMARRNNKSNSKEIKAS</sequence>
<feature type="transmembrane region" description="Helical" evidence="6">
    <location>
        <begin position="93"/>
        <end position="115"/>
    </location>
</feature>
<feature type="transmembrane region" description="Helical" evidence="6">
    <location>
        <begin position="177"/>
        <end position="208"/>
    </location>
</feature>
<feature type="transmembrane region" description="Helical" evidence="6">
    <location>
        <begin position="66"/>
        <end position="87"/>
    </location>
</feature>
<comment type="similarity">
    <text evidence="2">Belongs to the EamA transporter family.</text>
</comment>
<dbReference type="PANTHER" id="PTHR32322">
    <property type="entry name" value="INNER MEMBRANE TRANSPORTER"/>
    <property type="match status" value="1"/>
</dbReference>
<evidence type="ECO:0000256" key="2">
    <source>
        <dbReference type="ARBA" id="ARBA00007362"/>
    </source>
</evidence>
<evidence type="ECO:0000313" key="9">
    <source>
        <dbReference type="Proteomes" id="UP000190080"/>
    </source>
</evidence>
<keyword evidence="9" id="KW-1185">Reference proteome</keyword>
<feature type="transmembrane region" description="Helical" evidence="6">
    <location>
        <begin position="122"/>
        <end position="141"/>
    </location>
</feature>
<dbReference type="Proteomes" id="UP000190080">
    <property type="component" value="Unassembled WGS sequence"/>
</dbReference>
<proteinExistence type="inferred from homology"/>
<dbReference type="InterPro" id="IPR037185">
    <property type="entry name" value="EmrE-like"/>
</dbReference>
<feature type="transmembrane region" description="Helical" evidence="6">
    <location>
        <begin position="147"/>
        <end position="165"/>
    </location>
</feature>
<dbReference type="AlphaFoldDB" id="A0A1V4IQN2"/>
<evidence type="ECO:0000313" key="8">
    <source>
        <dbReference type="EMBL" id="OPJ62105.1"/>
    </source>
</evidence>
<feature type="transmembrane region" description="Helical" evidence="6">
    <location>
        <begin position="7"/>
        <end position="26"/>
    </location>
</feature>
<dbReference type="RefSeq" id="WP_079423699.1">
    <property type="nucleotide sequence ID" value="NZ_MZGV01000017.1"/>
</dbReference>
<evidence type="ECO:0000256" key="1">
    <source>
        <dbReference type="ARBA" id="ARBA00004141"/>
    </source>
</evidence>
<gene>
    <name evidence="8" type="ORF">CLORY_19280</name>
</gene>
<dbReference type="Gene3D" id="1.10.3730.20">
    <property type="match status" value="1"/>
</dbReference>
<dbReference type="SUPFAM" id="SSF103481">
    <property type="entry name" value="Multidrug resistance efflux transporter EmrE"/>
    <property type="match status" value="2"/>
</dbReference>
<keyword evidence="5 6" id="KW-0472">Membrane</keyword>
<evidence type="ECO:0000256" key="4">
    <source>
        <dbReference type="ARBA" id="ARBA00022989"/>
    </source>
</evidence>
<comment type="caution">
    <text evidence="8">The sequence shown here is derived from an EMBL/GenBank/DDBJ whole genome shotgun (WGS) entry which is preliminary data.</text>
</comment>
<dbReference type="Pfam" id="PF00892">
    <property type="entry name" value="EamA"/>
    <property type="match status" value="2"/>
</dbReference>
<keyword evidence="3 6" id="KW-0812">Transmembrane</keyword>
<dbReference type="GO" id="GO:0016020">
    <property type="term" value="C:membrane"/>
    <property type="evidence" value="ECO:0007669"/>
    <property type="project" value="UniProtKB-SubCell"/>
</dbReference>
<name>A0A1V4IQN2_9CLOT</name>